<protein>
    <submittedName>
        <fullName evidence="6">NADH dehydrogenase, FAD-containing subunit</fullName>
    </submittedName>
</protein>
<accession>A0A1I4DV24</accession>
<dbReference type="Gene3D" id="3.50.50.100">
    <property type="match status" value="1"/>
</dbReference>
<dbReference type="STRING" id="1280847.SAMN04488036_103465"/>
<dbReference type="PANTHER" id="PTHR43735">
    <property type="entry name" value="APOPTOSIS-INDUCING FACTOR 1"/>
    <property type="match status" value="1"/>
</dbReference>
<name>A0A1I4DV24_9RHOB</name>
<dbReference type="OrthoDB" id="9781621at2"/>
<dbReference type="PRINTS" id="PR00368">
    <property type="entry name" value="FADPNR"/>
</dbReference>
<keyword evidence="2" id="KW-0285">Flavoprotein</keyword>
<dbReference type="EMBL" id="FOSZ01000003">
    <property type="protein sequence ID" value="SFK97424.1"/>
    <property type="molecule type" value="Genomic_DNA"/>
</dbReference>
<dbReference type="AlphaFoldDB" id="A0A1I4DV24"/>
<dbReference type="GO" id="GO:0050660">
    <property type="term" value="F:flavin adenine dinucleotide binding"/>
    <property type="evidence" value="ECO:0007669"/>
    <property type="project" value="TreeGrafter"/>
</dbReference>
<dbReference type="PRINTS" id="PR00469">
    <property type="entry name" value="PNDRDTASEII"/>
</dbReference>
<evidence type="ECO:0000256" key="2">
    <source>
        <dbReference type="ARBA" id="ARBA00022630"/>
    </source>
</evidence>
<dbReference type="GO" id="GO:0005737">
    <property type="term" value="C:cytoplasm"/>
    <property type="evidence" value="ECO:0007669"/>
    <property type="project" value="TreeGrafter"/>
</dbReference>
<sequence length="360" mass="38297">MSKRIAIVGGGYAGAELAKALQDKADVTLIEQQSHFVHTPAMIRALVTPELLDQALIPYDKLLTRGEVIQARVTGVDGDGVTLEDGRRVDADYVVVATGSDNATPFRPNGNGIATLRAENARVHGLLKQAQTVAIVGAGAVGSELAGEIAHFMPEKDVTLISATPSLFPDMPKALGKGLLAKLQAANVTMKLGARVENLEHLSAPYAGTLQLDTGEAVTADLIIPVIGSRAVSGLLQDLQGVKMSGEQRIKNDQWMRPTAMPNVFAVGDVADIGDGMTIVAISRQLPWLKKMLIAVVGGAKVEDVKPYKPWSKAPILLPLGPQKGQSFLSLFTAGDFLTRVIKGKDLFLTKTHKLFNTKS</sequence>
<organism evidence="6 7">
    <name type="scientific">Shimia haliotis</name>
    <dbReference type="NCBI Taxonomy" id="1280847"/>
    <lineage>
        <taxon>Bacteria</taxon>
        <taxon>Pseudomonadati</taxon>
        <taxon>Pseudomonadota</taxon>
        <taxon>Alphaproteobacteria</taxon>
        <taxon>Rhodobacterales</taxon>
        <taxon>Roseobacteraceae</taxon>
    </lineage>
</organism>
<evidence type="ECO:0000256" key="4">
    <source>
        <dbReference type="ARBA" id="ARBA00023002"/>
    </source>
</evidence>
<evidence type="ECO:0000313" key="6">
    <source>
        <dbReference type="EMBL" id="SFK97424.1"/>
    </source>
</evidence>
<keyword evidence="4" id="KW-0560">Oxidoreductase</keyword>
<keyword evidence="3" id="KW-0274">FAD</keyword>
<evidence type="ECO:0000256" key="3">
    <source>
        <dbReference type="ARBA" id="ARBA00022827"/>
    </source>
</evidence>
<keyword evidence="7" id="KW-1185">Reference proteome</keyword>
<dbReference type="InterPro" id="IPR023753">
    <property type="entry name" value="FAD/NAD-binding_dom"/>
</dbReference>
<dbReference type="RefSeq" id="WP_093323501.1">
    <property type="nucleotide sequence ID" value="NZ_FOSZ01000003.1"/>
</dbReference>
<comment type="similarity">
    <text evidence="1">Belongs to the FAD-dependent oxidoreductase family.</text>
</comment>
<evidence type="ECO:0000313" key="7">
    <source>
        <dbReference type="Proteomes" id="UP000198851"/>
    </source>
</evidence>
<evidence type="ECO:0000256" key="1">
    <source>
        <dbReference type="ARBA" id="ARBA00006442"/>
    </source>
</evidence>
<dbReference type="GO" id="GO:0004174">
    <property type="term" value="F:electron-transferring-flavoprotein dehydrogenase activity"/>
    <property type="evidence" value="ECO:0007669"/>
    <property type="project" value="TreeGrafter"/>
</dbReference>
<gene>
    <name evidence="6" type="ORF">SAMN04488036_103465</name>
</gene>
<proteinExistence type="inferred from homology"/>
<dbReference type="Proteomes" id="UP000198851">
    <property type="component" value="Unassembled WGS sequence"/>
</dbReference>
<dbReference type="SUPFAM" id="SSF51905">
    <property type="entry name" value="FAD/NAD(P)-binding domain"/>
    <property type="match status" value="1"/>
</dbReference>
<reference evidence="7" key="1">
    <citation type="submission" date="2016-10" db="EMBL/GenBank/DDBJ databases">
        <authorList>
            <person name="Varghese N."/>
            <person name="Submissions S."/>
        </authorList>
    </citation>
    <scope>NUCLEOTIDE SEQUENCE [LARGE SCALE GENOMIC DNA]</scope>
    <source>
        <strain evidence="7">DSM 28453</strain>
    </source>
</reference>
<evidence type="ECO:0000259" key="5">
    <source>
        <dbReference type="Pfam" id="PF07992"/>
    </source>
</evidence>
<dbReference type="InterPro" id="IPR036188">
    <property type="entry name" value="FAD/NAD-bd_sf"/>
</dbReference>
<dbReference type="Pfam" id="PF07992">
    <property type="entry name" value="Pyr_redox_2"/>
    <property type="match status" value="1"/>
</dbReference>
<dbReference type="PANTHER" id="PTHR43735:SF3">
    <property type="entry name" value="FERROPTOSIS SUPPRESSOR PROTEIN 1"/>
    <property type="match status" value="1"/>
</dbReference>
<feature type="domain" description="FAD/NAD(P)-binding" evidence="5">
    <location>
        <begin position="4"/>
        <end position="273"/>
    </location>
</feature>